<protein>
    <recommendedName>
        <fullName evidence="2">TauD/TfdA-like domain-containing protein</fullName>
    </recommendedName>
</protein>
<accession>A0A511QK19</accession>
<dbReference type="Pfam" id="PF02668">
    <property type="entry name" value="TauD"/>
    <property type="match status" value="1"/>
</dbReference>
<dbReference type="SUPFAM" id="SSF51197">
    <property type="entry name" value="Clavaminate synthase-like"/>
    <property type="match status" value="1"/>
</dbReference>
<gene>
    <name evidence="3" type="ORF">VSA01S_37820</name>
</gene>
<dbReference type="Proteomes" id="UP000321922">
    <property type="component" value="Unassembled WGS sequence"/>
</dbReference>
<dbReference type="EMBL" id="BJXJ01000082">
    <property type="protein sequence ID" value="GEM77670.1"/>
    <property type="molecule type" value="Genomic_DNA"/>
</dbReference>
<dbReference type="RefSeq" id="WP_039978682.1">
    <property type="nucleotide sequence ID" value="NZ_BAOJ01000003.1"/>
</dbReference>
<evidence type="ECO:0000256" key="1">
    <source>
        <dbReference type="ARBA" id="ARBA00023002"/>
    </source>
</evidence>
<comment type="caution">
    <text evidence="3">The sequence shown here is derived from an EMBL/GenBank/DDBJ whole genome shotgun (WGS) entry which is preliminary data.</text>
</comment>
<keyword evidence="1" id="KW-0560">Oxidoreductase</keyword>
<evidence type="ECO:0000313" key="4">
    <source>
        <dbReference type="Proteomes" id="UP000321922"/>
    </source>
</evidence>
<dbReference type="GO" id="GO:0016706">
    <property type="term" value="F:2-oxoglutarate-dependent dioxygenase activity"/>
    <property type="evidence" value="ECO:0007669"/>
    <property type="project" value="UniProtKB-ARBA"/>
</dbReference>
<name>A0A511QK19_9VIBR</name>
<sequence length="301" mass="34750">MYYCDLNLNEINDKYQKVFNPFFMSKKMDLIVDFKEGKIPYIIFKNTGLHLKCDEENIENNSLDMDLRLCFISSVFKCLEINPITYEGENNGYLFRKVTPVKSFEKTKSSFGGKEELGFHVDNNHLSLTPEASEEGKSKAPDYLSLLCIRNNEKVPTIISDINQAIKSLTENELNILLDKRYTIDYPDSFKVSGKVEAPVLVKSEEGFYSRFDYAFTTPNDKDAKKAFDKLNQILTENSQDINLDSGDLIIFRNQKVVHGRKKFNPKYDGFDRFLIRLFGVDELRDIVTVSDDQPYHSVSI</sequence>
<dbReference type="AlphaFoldDB" id="A0A511QK19"/>
<feature type="domain" description="TauD/TfdA-like" evidence="2">
    <location>
        <begin position="138"/>
        <end position="267"/>
    </location>
</feature>
<evidence type="ECO:0000259" key="2">
    <source>
        <dbReference type="Pfam" id="PF02668"/>
    </source>
</evidence>
<organism evidence="3 4">
    <name type="scientific">Vibrio sagamiensis NBRC 104589</name>
    <dbReference type="NCBI Taxonomy" id="1219064"/>
    <lineage>
        <taxon>Bacteria</taxon>
        <taxon>Pseudomonadati</taxon>
        <taxon>Pseudomonadota</taxon>
        <taxon>Gammaproteobacteria</taxon>
        <taxon>Vibrionales</taxon>
        <taxon>Vibrionaceae</taxon>
        <taxon>Vibrio</taxon>
    </lineage>
</organism>
<dbReference type="InterPro" id="IPR042098">
    <property type="entry name" value="TauD-like_sf"/>
</dbReference>
<dbReference type="Gene3D" id="3.60.130.10">
    <property type="entry name" value="Clavaminate synthase-like"/>
    <property type="match status" value="1"/>
</dbReference>
<proteinExistence type="predicted"/>
<reference evidence="3 4" key="1">
    <citation type="submission" date="2019-07" db="EMBL/GenBank/DDBJ databases">
        <title>Whole genome shotgun sequence of Vibrio sagamiensis NBRC 104589.</title>
        <authorList>
            <person name="Hosoyama A."/>
            <person name="Uohara A."/>
            <person name="Ohji S."/>
            <person name="Ichikawa N."/>
        </authorList>
    </citation>
    <scope>NUCLEOTIDE SEQUENCE [LARGE SCALE GENOMIC DNA]</scope>
    <source>
        <strain evidence="3 4">NBRC 104589</strain>
    </source>
</reference>
<evidence type="ECO:0000313" key="3">
    <source>
        <dbReference type="EMBL" id="GEM77670.1"/>
    </source>
</evidence>
<dbReference type="InterPro" id="IPR003819">
    <property type="entry name" value="TauD/TfdA-like"/>
</dbReference>
<keyword evidence="4" id="KW-1185">Reference proteome</keyword>
<dbReference type="OrthoDB" id="480112at2"/>